<keyword evidence="8" id="KW-1185">Reference proteome</keyword>
<name>A0A426DCP4_9FIRM</name>
<keyword evidence="4" id="KW-0804">Transcription</keyword>
<dbReference type="SUPFAM" id="SSF53850">
    <property type="entry name" value="Periplasmic binding protein-like II"/>
    <property type="match status" value="1"/>
</dbReference>
<evidence type="ECO:0000256" key="1">
    <source>
        <dbReference type="ARBA" id="ARBA00009437"/>
    </source>
</evidence>
<dbReference type="InterPro" id="IPR036388">
    <property type="entry name" value="WH-like_DNA-bd_sf"/>
</dbReference>
<dbReference type="EMBL" id="RHJS01000002">
    <property type="protein sequence ID" value="RRK30455.1"/>
    <property type="molecule type" value="Genomic_DNA"/>
</dbReference>
<dbReference type="Gene3D" id="1.10.10.10">
    <property type="entry name" value="Winged helix-like DNA-binding domain superfamily/Winged helix DNA-binding domain"/>
    <property type="match status" value="1"/>
</dbReference>
<dbReference type="AlphaFoldDB" id="A0A426DCP4"/>
<comment type="similarity">
    <text evidence="1">Belongs to the LysR transcriptional regulatory family.</text>
</comment>
<protein>
    <submittedName>
        <fullName evidence="7">LysR family transcriptional regulator</fullName>
    </submittedName>
</protein>
<dbReference type="GO" id="GO:0032993">
    <property type="term" value="C:protein-DNA complex"/>
    <property type="evidence" value="ECO:0007669"/>
    <property type="project" value="TreeGrafter"/>
</dbReference>
<evidence type="ECO:0000259" key="6">
    <source>
        <dbReference type="PROSITE" id="PS50931"/>
    </source>
</evidence>
<keyword evidence="3" id="KW-0238">DNA-binding</keyword>
<dbReference type="GO" id="GO:0003677">
    <property type="term" value="F:DNA binding"/>
    <property type="evidence" value="ECO:0007669"/>
    <property type="project" value="UniProtKB-KW"/>
</dbReference>
<dbReference type="PANTHER" id="PTHR30346">
    <property type="entry name" value="TRANSCRIPTIONAL DUAL REGULATOR HCAR-RELATED"/>
    <property type="match status" value="1"/>
</dbReference>
<accession>A0A426DCP4</accession>
<feature type="domain" description="HTH lysR-type" evidence="6">
    <location>
        <begin position="1"/>
        <end position="58"/>
    </location>
</feature>
<evidence type="ECO:0000313" key="7">
    <source>
        <dbReference type="EMBL" id="RRK30455.1"/>
    </source>
</evidence>
<keyword evidence="2" id="KW-0805">Transcription regulation</keyword>
<dbReference type="Proteomes" id="UP000274920">
    <property type="component" value="Unassembled WGS sequence"/>
</dbReference>
<dbReference type="GO" id="GO:0003700">
    <property type="term" value="F:DNA-binding transcription factor activity"/>
    <property type="evidence" value="ECO:0007669"/>
    <property type="project" value="InterPro"/>
</dbReference>
<comment type="caution">
    <text evidence="7">The sequence shown here is derived from an EMBL/GenBank/DDBJ whole genome shotgun (WGS) entry which is preliminary data.</text>
</comment>
<keyword evidence="5" id="KW-0175">Coiled coil</keyword>
<dbReference type="CDD" id="cd05466">
    <property type="entry name" value="PBP2_LTTR_substrate"/>
    <property type="match status" value="1"/>
</dbReference>
<evidence type="ECO:0000256" key="2">
    <source>
        <dbReference type="ARBA" id="ARBA00023015"/>
    </source>
</evidence>
<evidence type="ECO:0000256" key="5">
    <source>
        <dbReference type="SAM" id="Coils"/>
    </source>
</evidence>
<dbReference type="Gene3D" id="3.40.190.290">
    <property type="match status" value="1"/>
</dbReference>
<evidence type="ECO:0000313" key="8">
    <source>
        <dbReference type="Proteomes" id="UP000274920"/>
    </source>
</evidence>
<gene>
    <name evidence="7" type="ORF">EBB54_02990</name>
</gene>
<dbReference type="SUPFAM" id="SSF46785">
    <property type="entry name" value="Winged helix' DNA-binding domain"/>
    <property type="match status" value="1"/>
</dbReference>
<dbReference type="Pfam" id="PF00126">
    <property type="entry name" value="HTH_1"/>
    <property type="match status" value="1"/>
</dbReference>
<dbReference type="RefSeq" id="WP_125126277.1">
    <property type="nucleotide sequence ID" value="NZ_RHJS01000002.1"/>
</dbReference>
<organism evidence="7 8">
    <name type="scientific">Schaedlerella arabinosiphila</name>
    <dbReference type="NCBI Taxonomy" id="2044587"/>
    <lineage>
        <taxon>Bacteria</taxon>
        <taxon>Bacillati</taxon>
        <taxon>Bacillota</taxon>
        <taxon>Clostridia</taxon>
        <taxon>Lachnospirales</taxon>
        <taxon>Lachnospiraceae</taxon>
        <taxon>Schaedlerella</taxon>
    </lineage>
</organism>
<evidence type="ECO:0000256" key="4">
    <source>
        <dbReference type="ARBA" id="ARBA00023163"/>
    </source>
</evidence>
<dbReference type="InterPro" id="IPR036390">
    <property type="entry name" value="WH_DNA-bd_sf"/>
</dbReference>
<dbReference type="Pfam" id="PF03466">
    <property type="entry name" value="LysR_substrate"/>
    <property type="match status" value="1"/>
</dbReference>
<dbReference type="PROSITE" id="PS50931">
    <property type="entry name" value="HTH_LYSR"/>
    <property type="match status" value="1"/>
</dbReference>
<feature type="coiled-coil region" evidence="5">
    <location>
        <begin position="68"/>
        <end position="95"/>
    </location>
</feature>
<dbReference type="InterPro" id="IPR005119">
    <property type="entry name" value="LysR_subst-bd"/>
</dbReference>
<reference evidence="7" key="1">
    <citation type="submission" date="2018-10" db="EMBL/GenBank/DDBJ databases">
        <title>Schaedlerella arabinophila gen. nov. sp. nov., isolated from the mouse intestinal tract and comparative analysis with the genome of the closely related altered Schaedler flora strain ASF502.</title>
        <authorList>
            <person name="Miyake S."/>
            <person name="Soh M."/>
            <person name="Seedorf H."/>
        </authorList>
    </citation>
    <scope>NUCLEOTIDE SEQUENCE [LARGE SCALE GENOMIC DNA]</scope>
    <source>
        <strain evidence="7">DSM 106076</strain>
    </source>
</reference>
<dbReference type="PRINTS" id="PR00039">
    <property type="entry name" value="HTHLYSR"/>
</dbReference>
<dbReference type="FunFam" id="1.10.10.10:FF:000001">
    <property type="entry name" value="LysR family transcriptional regulator"/>
    <property type="match status" value="1"/>
</dbReference>
<proteinExistence type="inferred from homology"/>
<sequence length="304" mass="34233">MDLLQLKYFREVARTQQLSKTAQKLHIAQPSLSQTLKRLETELGCSLFDRQGKGICLNHAGTIFLRYVEQVFTALDNARLELDELKSSKDQTVSLYVGSASMLLPAIVRRIQETDPGIRLQITQQPPSPNGPLPALSLTSVHTLLPDSNSRIFLLREPIKAVLPSNHRLADRSALTLDEIRSESFSELVSGTNLTSIVRHYCERYHFSPNVTTVADTPAVMRDLLPLGPGIAFIPEYTWHDFLTPSMSLKAVSGMPMERFLMLSWNPESFQTSAVRTCRDVIVRYFKEYTQAHPVTSVQPLHNT</sequence>
<dbReference type="PANTHER" id="PTHR30346:SF28">
    <property type="entry name" value="HTH-TYPE TRANSCRIPTIONAL REGULATOR CYNR"/>
    <property type="match status" value="1"/>
</dbReference>
<dbReference type="InterPro" id="IPR000847">
    <property type="entry name" value="LysR_HTH_N"/>
</dbReference>
<evidence type="ECO:0000256" key="3">
    <source>
        <dbReference type="ARBA" id="ARBA00023125"/>
    </source>
</evidence>